<sequence length="248" mass="27530">MAVLITRPGERGKQLVDMLNKTGAMAIHLPLISIVAGQELNQLPNKLQQLNAGDYVFVVSQHAVEYAQRTLSSAGFYWRADLHYFTVGQRTAEYFASQTGNSVHYPIEQENSEGLLDLPQMQDLQGKNVLILRGNGGREFVAEQVVLRGAKVEMLECYQRTPVEYNNLEQISLCQRIGVDTIVVTSLEILNYLVALVPNAEASWLLNCRLVTVSQRIAALAKSIGWTHIVVSEKADNSSIFKALQNNG</sequence>
<evidence type="ECO:0000313" key="11">
    <source>
        <dbReference type="EMBL" id="STO59340.1"/>
    </source>
</evidence>
<dbReference type="RefSeq" id="WP_078217362.1">
    <property type="nucleotide sequence ID" value="NZ_MUXZ01000001.1"/>
</dbReference>
<evidence type="ECO:0000256" key="8">
    <source>
        <dbReference type="ARBA" id="ARBA00048617"/>
    </source>
</evidence>
<comment type="pathway">
    <text evidence="1 9">Porphyrin-containing compound metabolism; protoporphyrin-IX biosynthesis; coproporphyrinogen-III from 5-aminolevulinate: step 3/4.</text>
</comment>
<evidence type="ECO:0000256" key="3">
    <source>
        <dbReference type="ARBA" id="ARBA00013109"/>
    </source>
</evidence>
<gene>
    <name evidence="11" type="ORF">NCTC1659_00589</name>
    <name evidence="12" type="ORF">NCTC8540_01988</name>
</gene>
<name>A0A1V4B430_9PAST</name>
<evidence type="ECO:0000256" key="9">
    <source>
        <dbReference type="RuleBase" id="RU366031"/>
    </source>
</evidence>
<evidence type="ECO:0000256" key="1">
    <source>
        <dbReference type="ARBA" id="ARBA00004772"/>
    </source>
</evidence>
<dbReference type="Pfam" id="PF02602">
    <property type="entry name" value="HEM4"/>
    <property type="match status" value="1"/>
</dbReference>
<keyword evidence="5 9" id="KW-0627">Porphyrin biosynthesis</keyword>
<keyword evidence="4 9" id="KW-0456">Lyase</keyword>
<proteinExistence type="inferred from homology"/>
<dbReference type="InterPro" id="IPR003754">
    <property type="entry name" value="4pyrrol_synth_uPrphyn_synth"/>
</dbReference>
<protein>
    <recommendedName>
        <fullName evidence="7 9">Uroporphyrinogen-III synthase</fullName>
        <ecNumber evidence="3 9">4.2.1.75</ecNumber>
    </recommendedName>
</protein>
<dbReference type="EMBL" id="UGHJ01000001">
    <property type="protein sequence ID" value="STO69455.1"/>
    <property type="molecule type" value="Genomic_DNA"/>
</dbReference>
<dbReference type="OrthoDB" id="9787650at2"/>
<dbReference type="PANTHER" id="PTHR38042">
    <property type="entry name" value="UROPORPHYRINOGEN-III SYNTHASE, CHLOROPLASTIC"/>
    <property type="match status" value="1"/>
</dbReference>
<dbReference type="CDD" id="cd06578">
    <property type="entry name" value="HemD"/>
    <property type="match status" value="1"/>
</dbReference>
<dbReference type="Proteomes" id="UP000254329">
    <property type="component" value="Unassembled WGS sequence"/>
</dbReference>
<dbReference type="Proteomes" id="UP000254496">
    <property type="component" value="Unassembled WGS sequence"/>
</dbReference>
<dbReference type="InterPro" id="IPR039793">
    <property type="entry name" value="UROS/Hem4"/>
</dbReference>
<feature type="domain" description="Tetrapyrrole biosynthesis uroporphyrinogen III synthase" evidence="10">
    <location>
        <begin position="14"/>
        <end position="241"/>
    </location>
</feature>
<organism evidence="11 13">
    <name type="scientific">Canicola haemoglobinophilus</name>
    <dbReference type="NCBI Taxonomy" id="733"/>
    <lineage>
        <taxon>Bacteria</taxon>
        <taxon>Pseudomonadati</taxon>
        <taxon>Pseudomonadota</taxon>
        <taxon>Gammaproteobacteria</taxon>
        <taxon>Pasteurellales</taxon>
        <taxon>Pasteurellaceae</taxon>
        <taxon>Canicola</taxon>
    </lineage>
</organism>
<dbReference type="SUPFAM" id="SSF69618">
    <property type="entry name" value="HemD-like"/>
    <property type="match status" value="1"/>
</dbReference>
<evidence type="ECO:0000256" key="5">
    <source>
        <dbReference type="ARBA" id="ARBA00023244"/>
    </source>
</evidence>
<comment type="function">
    <text evidence="6 9">Catalyzes cyclization of the linear tetrapyrrole, hydroxymethylbilane, to the macrocyclic uroporphyrinogen III.</text>
</comment>
<dbReference type="GO" id="GO:0006782">
    <property type="term" value="P:protoporphyrinogen IX biosynthetic process"/>
    <property type="evidence" value="ECO:0007669"/>
    <property type="project" value="UniProtKB-UniRule"/>
</dbReference>
<dbReference type="PANTHER" id="PTHR38042:SF1">
    <property type="entry name" value="UROPORPHYRINOGEN-III SYNTHASE, CHLOROPLASTIC"/>
    <property type="match status" value="1"/>
</dbReference>
<accession>A0A1V4B430</accession>
<evidence type="ECO:0000259" key="10">
    <source>
        <dbReference type="Pfam" id="PF02602"/>
    </source>
</evidence>
<comment type="similarity">
    <text evidence="2 9">Belongs to the uroporphyrinogen-III synthase family.</text>
</comment>
<evidence type="ECO:0000256" key="7">
    <source>
        <dbReference type="ARBA" id="ARBA00040167"/>
    </source>
</evidence>
<dbReference type="STRING" id="733.B0186_00090"/>
<dbReference type="GO" id="GO:0004852">
    <property type="term" value="F:uroporphyrinogen-III synthase activity"/>
    <property type="evidence" value="ECO:0007669"/>
    <property type="project" value="UniProtKB-UniRule"/>
</dbReference>
<dbReference type="Gene3D" id="3.40.50.10090">
    <property type="match status" value="2"/>
</dbReference>
<evidence type="ECO:0000256" key="2">
    <source>
        <dbReference type="ARBA" id="ARBA00008133"/>
    </source>
</evidence>
<evidence type="ECO:0000313" key="12">
    <source>
        <dbReference type="EMBL" id="STO69455.1"/>
    </source>
</evidence>
<keyword evidence="13" id="KW-1185">Reference proteome</keyword>
<dbReference type="InterPro" id="IPR036108">
    <property type="entry name" value="4pyrrol_syn_uPrphyn_synt_sf"/>
</dbReference>
<reference evidence="13 14" key="1">
    <citation type="submission" date="2018-06" db="EMBL/GenBank/DDBJ databases">
        <authorList>
            <consortium name="Pathogen Informatics"/>
            <person name="Doyle S."/>
        </authorList>
    </citation>
    <scope>NUCLEOTIDE SEQUENCE [LARGE SCALE GENOMIC DNA]</scope>
    <source>
        <strain evidence="11 13">NCTC1659</strain>
        <strain evidence="12 14">NCTC8540</strain>
    </source>
</reference>
<evidence type="ECO:0000256" key="6">
    <source>
        <dbReference type="ARBA" id="ARBA00037589"/>
    </source>
</evidence>
<dbReference type="UniPathway" id="UPA00251">
    <property type="reaction ID" value="UER00320"/>
</dbReference>
<comment type="catalytic activity">
    <reaction evidence="8 9">
        <text>hydroxymethylbilane = uroporphyrinogen III + H2O</text>
        <dbReference type="Rhea" id="RHEA:18965"/>
        <dbReference type="ChEBI" id="CHEBI:15377"/>
        <dbReference type="ChEBI" id="CHEBI:57308"/>
        <dbReference type="ChEBI" id="CHEBI:57845"/>
        <dbReference type="EC" id="4.2.1.75"/>
    </reaction>
</comment>
<evidence type="ECO:0000313" key="13">
    <source>
        <dbReference type="Proteomes" id="UP000254329"/>
    </source>
</evidence>
<dbReference type="EMBL" id="UGHF01000001">
    <property type="protein sequence ID" value="STO59340.1"/>
    <property type="molecule type" value="Genomic_DNA"/>
</dbReference>
<dbReference type="EC" id="4.2.1.75" evidence="3 9"/>
<evidence type="ECO:0000313" key="14">
    <source>
        <dbReference type="Proteomes" id="UP000254496"/>
    </source>
</evidence>
<dbReference type="GO" id="GO:0006780">
    <property type="term" value="P:uroporphyrinogen III biosynthetic process"/>
    <property type="evidence" value="ECO:0007669"/>
    <property type="project" value="UniProtKB-UniRule"/>
</dbReference>
<evidence type="ECO:0000256" key="4">
    <source>
        <dbReference type="ARBA" id="ARBA00023239"/>
    </source>
</evidence>
<dbReference type="AlphaFoldDB" id="A0A1V4B430"/>